<accession>A0A6N0P0Z2</accession>
<sequence>MMVSPSDHMANERTFLAWIRTGVALIGFGFVIAKFSIFLEVLKGVKSGGHSLEFGEVMIALGGLVIGYGLAVYLLTERDLRDGTYRPRYFMNSVFAVVVLVIALSLAFLVI</sequence>
<feature type="transmembrane region" description="Helical" evidence="6">
    <location>
        <begin position="88"/>
        <end position="110"/>
    </location>
</feature>
<keyword evidence="9" id="KW-1185">Reference proteome</keyword>
<evidence type="ECO:0000256" key="3">
    <source>
        <dbReference type="ARBA" id="ARBA00022692"/>
    </source>
</evidence>
<dbReference type="InterPro" id="IPR003807">
    <property type="entry name" value="DUF202"/>
</dbReference>
<protein>
    <submittedName>
        <fullName evidence="8">DUF202 domain-containing protein</fullName>
    </submittedName>
</protein>
<gene>
    <name evidence="8" type="ORF">GWK48_01300</name>
</gene>
<dbReference type="EMBL" id="CP049074">
    <property type="protein sequence ID" value="QKR00930.1"/>
    <property type="molecule type" value="Genomic_DNA"/>
</dbReference>
<dbReference type="PANTHER" id="PTHR34187:SF2">
    <property type="entry name" value="DUF202 DOMAIN-CONTAINING PROTEIN"/>
    <property type="match status" value="1"/>
</dbReference>
<proteinExistence type="predicted"/>
<dbReference type="Proteomes" id="UP000509301">
    <property type="component" value="Chromosome"/>
</dbReference>
<keyword evidence="4 6" id="KW-1133">Transmembrane helix</keyword>
<feature type="transmembrane region" description="Helical" evidence="6">
    <location>
        <begin position="15"/>
        <end position="37"/>
    </location>
</feature>
<keyword evidence="3 6" id="KW-0812">Transmembrane</keyword>
<evidence type="ECO:0000259" key="7">
    <source>
        <dbReference type="Pfam" id="PF02656"/>
    </source>
</evidence>
<name>A0A6N0P0Z2_9CREN</name>
<keyword evidence="2" id="KW-1003">Cell membrane</keyword>
<comment type="subcellular location">
    <subcellularLocation>
        <location evidence="1">Cell membrane</location>
        <topology evidence="1">Multi-pass membrane protein</topology>
    </subcellularLocation>
</comment>
<dbReference type="Pfam" id="PF02656">
    <property type="entry name" value="DUF202"/>
    <property type="match status" value="1"/>
</dbReference>
<dbReference type="KEGG" id="mten:GWK48_01300"/>
<keyword evidence="5 6" id="KW-0472">Membrane</keyword>
<evidence type="ECO:0000313" key="9">
    <source>
        <dbReference type="Proteomes" id="UP000509301"/>
    </source>
</evidence>
<dbReference type="InterPro" id="IPR052053">
    <property type="entry name" value="IM_YidH-like"/>
</dbReference>
<dbReference type="PANTHER" id="PTHR34187">
    <property type="entry name" value="FGR18P"/>
    <property type="match status" value="1"/>
</dbReference>
<evidence type="ECO:0000256" key="4">
    <source>
        <dbReference type="ARBA" id="ARBA00022989"/>
    </source>
</evidence>
<feature type="transmembrane region" description="Helical" evidence="6">
    <location>
        <begin position="57"/>
        <end position="76"/>
    </location>
</feature>
<evidence type="ECO:0000256" key="5">
    <source>
        <dbReference type="ARBA" id="ARBA00023136"/>
    </source>
</evidence>
<organism evidence="8 9">
    <name type="scientific">Metallosphaera tengchongensis</name>
    <dbReference type="NCBI Taxonomy" id="1532350"/>
    <lineage>
        <taxon>Archaea</taxon>
        <taxon>Thermoproteota</taxon>
        <taxon>Thermoprotei</taxon>
        <taxon>Sulfolobales</taxon>
        <taxon>Sulfolobaceae</taxon>
        <taxon>Metallosphaera</taxon>
    </lineage>
</organism>
<feature type="domain" description="DUF202" evidence="7">
    <location>
        <begin position="7"/>
        <end position="78"/>
    </location>
</feature>
<evidence type="ECO:0000313" key="8">
    <source>
        <dbReference type="EMBL" id="QKR00930.1"/>
    </source>
</evidence>
<evidence type="ECO:0000256" key="6">
    <source>
        <dbReference type="SAM" id="Phobius"/>
    </source>
</evidence>
<evidence type="ECO:0000256" key="2">
    <source>
        <dbReference type="ARBA" id="ARBA00022475"/>
    </source>
</evidence>
<evidence type="ECO:0000256" key="1">
    <source>
        <dbReference type="ARBA" id="ARBA00004651"/>
    </source>
</evidence>
<dbReference type="GO" id="GO:0005886">
    <property type="term" value="C:plasma membrane"/>
    <property type="evidence" value="ECO:0007669"/>
    <property type="project" value="UniProtKB-SubCell"/>
</dbReference>
<dbReference type="AlphaFoldDB" id="A0A6N0P0Z2"/>
<reference evidence="8 9" key="1">
    <citation type="submission" date="2020-02" db="EMBL/GenBank/DDBJ databases">
        <title>Comparative genome analysis reveals the metabolism and evolution of the thermophilic archaeal genus Metallosphaera.</title>
        <authorList>
            <person name="Jiang C."/>
        </authorList>
    </citation>
    <scope>NUCLEOTIDE SEQUENCE [LARGE SCALE GENOMIC DNA]</scope>
    <source>
        <strain evidence="8 9">Ric-A</strain>
    </source>
</reference>